<dbReference type="InterPro" id="IPR036291">
    <property type="entry name" value="NAD(P)-bd_dom_sf"/>
</dbReference>
<dbReference type="CDD" id="cd05233">
    <property type="entry name" value="SDR_c"/>
    <property type="match status" value="1"/>
</dbReference>
<name>A0ABV3R6P9_9SPHN</name>
<evidence type="ECO:0000313" key="4">
    <source>
        <dbReference type="Proteomes" id="UP001556118"/>
    </source>
</evidence>
<dbReference type="PRINTS" id="PR00081">
    <property type="entry name" value="GDHRDH"/>
</dbReference>
<dbReference type="GO" id="GO:0016491">
    <property type="term" value="F:oxidoreductase activity"/>
    <property type="evidence" value="ECO:0007669"/>
    <property type="project" value="UniProtKB-KW"/>
</dbReference>
<keyword evidence="4" id="KW-1185">Reference proteome</keyword>
<keyword evidence="2 3" id="KW-0560">Oxidoreductase</keyword>
<protein>
    <submittedName>
        <fullName evidence="3">SDR family NAD(P)-dependent oxidoreductase</fullName>
        <ecNumber evidence="3">1.1.1.-</ecNumber>
    </submittedName>
</protein>
<dbReference type="RefSeq" id="WP_367768058.1">
    <property type="nucleotide sequence ID" value="NZ_JBFNXR010000013.1"/>
</dbReference>
<gene>
    <name evidence="3" type="ORF">ABUH87_01015</name>
</gene>
<organism evidence="3 4">
    <name type="scientific">Novosphingobium rhizovicinum</name>
    <dbReference type="NCBI Taxonomy" id="3228928"/>
    <lineage>
        <taxon>Bacteria</taxon>
        <taxon>Pseudomonadati</taxon>
        <taxon>Pseudomonadota</taxon>
        <taxon>Alphaproteobacteria</taxon>
        <taxon>Sphingomonadales</taxon>
        <taxon>Sphingomonadaceae</taxon>
        <taxon>Novosphingobium</taxon>
    </lineage>
</organism>
<dbReference type="PANTHER" id="PTHR43669">
    <property type="entry name" value="5-KETO-D-GLUCONATE 5-REDUCTASE"/>
    <property type="match status" value="1"/>
</dbReference>
<accession>A0ABV3R6P9</accession>
<evidence type="ECO:0000313" key="3">
    <source>
        <dbReference type="EMBL" id="MEW9853774.1"/>
    </source>
</evidence>
<comment type="similarity">
    <text evidence="1">Belongs to the short-chain dehydrogenases/reductases (SDR) family.</text>
</comment>
<dbReference type="Proteomes" id="UP001556118">
    <property type="component" value="Unassembled WGS sequence"/>
</dbReference>
<dbReference type="PANTHER" id="PTHR43669:SF3">
    <property type="entry name" value="ALCOHOL DEHYDROGENASE, PUTATIVE (AFU_ORTHOLOGUE AFUA_3G03445)-RELATED"/>
    <property type="match status" value="1"/>
</dbReference>
<dbReference type="Pfam" id="PF13561">
    <property type="entry name" value="adh_short_C2"/>
    <property type="match status" value="1"/>
</dbReference>
<evidence type="ECO:0000256" key="2">
    <source>
        <dbReference type="ARBA" id="ARBA00023002"/>
    </source>
</evidence>
<reference evidence="3 4" key="1">
    <citation type="submission" date="2024-06" db="EMBL/GenBank/DDBJ databases">
        <title>Novosphingobium rhizovicinus M1R2S20.</title>
        <authorList>
            <person name="Sun J.-Q."/>
        </authorList>
    </citation>
    <scope>NUCLEOTIDE SEQUENCE [LARGE SCALE GENOMIC DNA]</scope>
    <source>
        <strain evidence="3 4">M1R2S20</strain>
    </source>
</reference>
<dbReference type="InterPro" id="IPR002347">
    <property type="entry name" value="SDR_fam"/>
</dbReference>
<dbReference type="EC" id="1.1.1.-" evidence="3"/>
<sequence>MASAGKVMLVAGGSGSIGSAIAREAHRQGWTIAVHGRSAEKVDAVCAALGCGRTAEGFLVDICQPSAAETLVAEVVEQFGRIDSVIDCTATGPGGITGFFAQTDMQAFGSFLDVSLCWLERLAHAAYPHLASEGGTLISFVSDAGVFAAPRQTLIGAARAGAIGFIRNFALEAARDNIRAHCISPSFVEGSESARKMGSDRMAKAASRAGLGLPTAEDIAPLAVFLCGEGARKMTGQVISINGGLNA</sequence>
<dbReference type="EMBL" id="JBFNXR010000013">
    <property type="protein sequence ID" value="MEW9853774.1"/>
    <property type="molecule type" value="Genomic_DNA"/>
</dbReference>
<comment type="caution">
    <text evidence="3">The sequence shown here is derived from an EMBL/GenBank/DDBJ whole genome shotgun (WGS) entry which is preliminary data.</text>
</comment>
<dbReference type="Gene3D" id="3.40.50.720">
    <property type="entry name" value="NAD(P)-binding Rossmann-like Domain"/>
    <property type="match status" value="1"/>
</dbReference>
<evidence type="ECO:0000256" key="1">
    <source>
        <dbReference type="ARBA" id="ARBA00006484"/>
    </source>
</evidence>
<proteinExistence type="inferred from homology"/>
<dbReference type="SUPFAM" id="SSF51735">
    <property type="entry name" value="NAD(P)-binding Rossmann-fold domains"/>
    <property type="match status" value="1"/>
</dbReference>